<sequence length="51" mass="5702">MLYLEFRTAPLSVAEGHILALSSTDVSFQKIRHELTCAALWRSPATSGRRI</sequence>
<organism evidence="1 2">
    <name type="scientific">Nephila pilipes</name>
    <name type="common">Giant wood spider</name>
    <name type="synonym">Nephila maculata</name>
    <dbReference type="NCBI Taxonomy" id="299642"/>
    <lineage>
        <taxon>Eukaryota</taxon>
        <taxon>Metazoa</taxon>
        <taxon>Ecdysozoa</taxon>
        <taxon>Arthropoda</taxon>
        <taxon>Chelicerata</taxon>
        <taxon>Arachnida</taxon>
        <taxon>Araneae</taxon>
        <taxon>Araneomorphae</taxon>
        <taxon>Entelegynae</taxon>
        <taxon>Araneoidea</taxon>
        <taxon>Nephilidae</taxon>
        <taxon>Nephila</taxon>
    </lineage>
</organism>
<dbReference type="EMBL" id="BMAW01048853">
    <property type="protein sequence ID" value="GFS68157.1"/>
    <property type="molecule type" value="Genomic_DNA"/>
</dbReference>
<dbReference type="Proteomes" id="UP000887013">
    <property type="component" value="Unassembled WGS sequence"/>
</dbReference>
<proteinExistence type="predicted"/>
<comment type="caution">
    <text evidence="1">The sequence shown here is derived from an EMBL/GenBank/DDBJ whole genome shotgun (WGS) entry which is preliminary data.</text>
</comment>
<dbReference type="AlphaFoldDB" id="A0A8X6MMM7"/>
<evidence type="ECO:0000313" key="1">
    <source>
        <dbReference type="EMBL" id="GFS68157.1"/>
    </source>
</evidence>
<keyword evidence="2" id="KW-1185">Reference proteome</keyword>
<protein>
    <submittedName>
        <fullName evidence="1">Uncharacterized protein</fullName>
    </submittedName>
</protein>
<feature type="non-terminal residue" evidence="1">
    <location>
        <position position="51"/>
    </location>
</feature>
<reference evidence="1" key="1">
    <citation type="submission" date="2020-08" db="EMBL/GenBank/DDBJ databases">
        <title>Multicomponent nature underlies the extraordinary mechanical properties of spider dragline silk.</title>
        <authorList>
            <person name="Kono N."/>
            <person name="Nakamura H."/>
            <person name="Mori M."/>
            <person name="Yoshida Y."/>
            <person name="Ohtoshi R."/>
            <person name="Malay A.D."/>
            <person name="Moran D.A.P."/>
            <person name="Tomita M."/>
            <person name="Numata K."/>
            <person name="Arakawa K."/>
        </authorList>
    </citation>
    <scope>NUCLEOTIDE SEQUENCE</scope>
</reference>
<evidence type="ECO:0000313" key="2">
    <source>
        <dbReference type="Proteomes" id="UP000887013"/>
    </source>
</evidence>
<name>A0A8X6MMM7_NEPPI</name>
<gene>
    <name evidence="1" type="ORF">NPIL_486541</name>
</gene>
<accession>A0A8X6MMM7</accession>